<keyword evidence="14" id="KW-1185">Reference proteome</keyword>
<protein>
    <recommendedName>
        <fullName evidence="15">Interleukin-1 receptor accessory protein-like 1</fullName>
    </recommendedName>
</protein>
<dbReference type="PROSITE" id="PS50104">
    <property type="entry name" value="TIR"/>
    <property type="match status" value="1"/>
</dbReference>
<dbReference type="GO" id="GO:0016787">
    <property type="term" value="F:hydrolase activity"/>
    <property type="evidence" value="ECO:0007669"/>
    <property type="project" value="UniProtKB-KW"/>
</dbReference>
<feature type="signal peptide" evidence="10">
    <location>
        <begin position="1"/>
        <end position="32"/>
    </location>
</feature>
<dbReference type="InterPro" id="IPR013098">
    <property type="entry name" value="Ig_I-set"/>
</dbReference>
<feature type="domain" description="TIR" evidence="11">
    <location>
        <begin position="397"/>
        <end position="531"/>
    </location>
</feature>
<comment type="similarity">
    <text evidence="2">Belongs to the interleukin-1 receptor family.</text>
</comment>
<evidence type="ECO:0000259" key="12">
    <source>
        <dbReference type="PROSITE" id="PS50835"/>
    </source>
</evidence>
<dbReference type="SUPFAM" id="SSF52200">
    <property type="entry name" value="Toll/Interleukin receptor TIR domain"/>
    <property type="match status" value="1"/>
</dbReference>
<dbReference type="OrthoDB" id="5958903at2759"/>
<dbReference type="Proteomes" id="UP000275408">
    <property type="component" value="Unassembled WGS sequence"/>
</dbReference>
<feature type="domain" description="Ig-like" evidence="12">
    <location>
        <begin position="127"/>
        <end position="216"/>
    </location>
</feature>
<dbReference type="InterPro" id="IPR035897">
    <property type="entry name" value="Toll_tir_struct_dom_sf"/>
</dbReference>
<keyword evidence="6 9" id="KW-1133">Transmembrane helix</keyword>
<evidence type="ECO:0000256" key="4">
    <source>
        <dbReference type="ARBA" id="ARBA00022729"/>
    </source>
</evidence>
<sequence length="538" mass="61452">MDNNKSRYLRTHLESFLLYSFLLLMNRGVSSAANSNCEIKSSCGADCQYANRTTVDPGSYITFDCTVSSEAAENITWEQAKKLAGKGDGTSDLALQESSQNISCKCTTIFFTRKLKIDEHTESPYIIQQGERPYLKCIFSGWPLPPVANWFREEKLITNESKAVYQLDRILGKEGNKTLHSSLNFQVAREDQAGFYKCNATNSIPGWSSSKSKMIQTIYQCPHAQDPIVEHLEVLARKSFNTTLICLVYESEEGCPDDLRWYANGRPLRNSGKYEILEKKTQSKCKREFRLTIFNVTKNDEGNYSCHWICEYFEDKIATIKLKVSVESITDPPTVVNVLTGPLYPLSGQRKKWLLPIIILAAVGGVAVFMAAVRFGVKKKWTSSYELEKYGFNDEVLKNQLFVSYSSKDVSWVNEYLISLLEKHSIAYSIHSRDFELGKPIVQNMADNVYGSRQVVIVLSQNYLASNFCREELHMAFQRGMDTGDSSVILVMINNLRKKQLPAALRDKRLLEFEKHNKKQEWEEKILSEILDWKTDNV</sequence>
<dbReference type="InterPro" id="IPR036179">
    <property type="entry name" value="Ig-like_dom_sf"/>
</dbReference>
<accession>A0A3M6U7H8</accession>
<reference evidence="13 14" key="1">
    <citation type="journal article" date="2018" name="Sci. Rep.">
        <title>Comparative analysis of the Pocillopora damicornis genome highlights role of immune system in coral evolution.</title>
        <authorList>
            <person name="Cunning R."/>
            <person name="Bay R.A."/>
            <person name="Gillette P."/>
            <person name="Baker A.C."/>
            <person name="Traylor-Knowles N."/>
        </authorList>
    </citation>
    <scope>NUCLEOTIDE SEQUENCE [LARGE SCALE GENOMIC DNA]</scope>
    <source>
        <strain evidence="13">RSMAS</strain>
        <tissue evidence="13">Whole animal</tissue>
    </source>
</reference>
<evidence type="ECO:0000256" key="2">
    <source>
        <dbReference type="ARBA" id="ARBA00009752"/>
    </source>
</evidence>
<dbReference type="SMART" id="SM00409">
    <property type="entry name" value="IG"/>
    <property type="match status" value="2"/>
</dbReference>
<feature type="transmembrane region" description="Helical" evidence="9">
    <location>
        <begin position="353"/>
        <end position="373"/>
    </location>
</feature>
<dbReference type="InterPro" id="IPR003599">
    <property type="entry name" value="Ig_sub"/>
</dbReference>
<keyword evidence="4 10" id="KW-0732">Signal</keyword>
<evidence type="ECO:0000256" key="8">
    <source>
        <dbReference type="ARBA" id="ARBA00023136"/>
    </source>
</evidence>
<dbReference type="Pfam" id="PF13676">
    <property type="entry name" value="TIR_2"/>
    <property type="match status" value="1"/>
</dbReference>
<dbReference type="PROSITE" id="PS50835">
    <property type="entry name" value="IG_LIKE"/>
    <property type="match status" value="2"/>
</dbReference>
<evidence type="ECO:0000313" key="14">
    <source>
        <dbReference type="Proteomes" id="UP000275408"/>
    </source>
</evidence>
<organism evidence="13 14">
    <name type="scientific">Pocillopora damicornis</name>
    <name type="common">Cauliflower coral</name>
    <name type="synonym">Millepora damicornis</name>
    <dbReference type="NCBI Taxonomy" id="46731"/>
    <lineage>
        <taxon>Eukaryota</taxon>
        <taxon>Metazoa</taxon>
        <taxon>Cnidaria</taxon>
        <taxon>Anthozoa</taxon>
        <taxon>Hexacorallia</taxon>
        <taxon>Scleractinia</taxon>
        <taxon>Astrocoeniina</taxon>
        <taxon>Pocilloporidae</taxon>
        <taxon>Pocillopora</taxon>
    </lineage>
</organism>
<dbReference type="SMART" id="SM00255">
    <property type="entry name" value="TIR"/>
    <property type="match status" value="1"/>
</dbReference>
<evidence type="ECO:0000256" key="3">
    <source>
        <dbReference type="ARBA" id="ARBA00022692"/>
    </source>
</evidence>
<comment type="caution">
    <text evidence="13">The sequence shown here is derived from an EMBL/GenBank/DDBJ whole genome shotgun (WGS) entry which is preliminary data.</text>
</comment>
<dbReference type="Pfam" id="PF07679">
    <property type="entry name" value="I-set"/>
    <property type="match status" value="2"/>
</dbReference>
<evidence type="ECO:0000256" key="7">
    <source>
        <dbReference type="ARBA" id="ARBA00023027"/>
    </source>
</evidence>
<evidence type="ECO:0000256" key="9">
    <source>
        <dbReference type="SAM" id="Phobius"/>
    </source>
</evidence>
<dbReference type="EMBL" id="RCHS01002086">
    <property type="protein sequence ID" value="RMX49571.1"/>
    <property type="molecule type" value="Genomic_DNA"/>
</dbReference>
<evidence type="ECO:0000256" key="5">
    <source>
        <dbReference type="ARBA" id="ARBA00022801"/>
    </source>
</evidence>
<dbReference type="AlphaFoldDB" id="A0A3M6U7H8"/>
<keyword evidence="8 9" id="KW-0472">Membrane</keyword>
<name>A0A3M6U7H8_POCDA</name>
<keyword evidence="7" id="KW-0520">NAD</keyword>
<dbReference type="InterPro" id="IPR007110">
    <property type="entry name" value="Ig-like_dom"/>
</dbReference>
<evidence type="ECO:0000259" key="11">
    <source>
        <dbReference type="PROSITE" id="PS50104"/>
    </source>
</evidence>
<dbReference type="InterPro" id="IPR000157">
    <property type="entry name" value="TIR_dom"/>
</dbReference>
<dbReference type="GO" id="GO:0005886">
    <property type="term" value="C:plasma membrane"/>
    <property type="evidence" value="ECO:0007669"/>
    <property type="project" value="TreeGrafter"/>
</dbReference>
<dbReference type="Gene3D" id="3.40.50.10140">
    <property type="entry name" value="Toll/interleukin-1 receptor homology (TIR) domain"/>
    <property type="match status" value="1"/>
</dbReference>
<evidence type="ECO:0000313" key="13">
    <source>
        <dbReference type="EMBL" id="RMX49571.1"/>
    </source>
</evidence>
<proteinExistence type="inferred from homology"/>
<dbReference type="InterPro" id="IPR013783">
    <property type="entry name" value="Ig-like_fold"/>
</dbReference>
<dbReference type="SUPFAM" id="SSF48726">
    <property type="entry name" value="Immunoglobulin"/>
    <property type="match status" value="2"/>
</dbReference>
<comment type="subcellular location">
    <subcellularLocation>
        <location evidence="1">Membrane</location>
    </subcellularLocation>
</comment>
<evidence type="ECO:0000256" key="10">
    <source>
        <dbReference type="SAM" id="SignalP"/>
    </source>
</evidence>
<dbReference type="PANTHER" id="PTHR24365">
    <property type="entry name" value="TOLL-LIKE RECEPTOR"/>
    <property type="match status" value="1"/>
</dbReference>
<keyword evidence="5" id="KW-0378">Hydrolase</keyword>
<dbReference type="GO" id="GO:0038023">
    <property type="term" value="F:signaling receptor activity"/>
    <property type="evidence" value="ECO:0007669"/>
    <property type="project" value="TreeGrafter"/>
</dbReference>
<gene>
    <name evidence="13" type="ORF">pdam_00017625</name>
</gene>
<feature type="chain" id="PRO_5017971156" description="Interleukin-1 receptor accessory protein-like 1" evidence="10">
    <location>
        <begin position="33"/>
        <end position="538"/>
    </location>
</feature>
<dbReference type="STRING" id="46731.A0A3M6U7H8"/>
<dbReference type="GO" id="GO:0007165">
    <property type="term" value="P:signal transduction"/>
    <property type="evidence" value="ECO:0007669"/>
    <property type="project" value="InterPro"/>
</dbReference>
<dbReference type="Gene3D" id="2.60.40.10">
    <property type="entry name" value="Immunoglobulins"/>
    <property type="match status" value="2"/>
</dbReference>
<evidence type="ECO:0000256" key="6">
    <source>
        <dbReference type="ARBA" id="ARBA00022989"/>
    </source>
</evidence>
<feature type="domain" description="Ig-like" evidence="12">
    <location>
        <begin position="222"/>
        <end position="306"/>
    </location>
</feature>
<evidence type="ECO:0000256" key="1">
    <source>
        <dbReference type="ARBA" id="ARBA00004370"/>
    </source>
</evidence>
<dbReference type="PANTHER" id="PTHR24365:SF530">
    <property type="entry name" value="MSTPROX-RELATED"/>
    <property type="match status" value="1"/>
</dbReference>
<keyword evidence="3 9" id="KW-0812">Transmembrane</keyword>
<evidence type="ECO:0008006" key="15">
    <source>
        <dbReference type="Google" id="ProtNLM"/>
    </source>
</evidence>